<evidence type="ECO:0000313" key="6">
    <source>
        <dbReference type="EMBL" id="EIE26599.1"/>
    </source>
</evidence>
<dbReference type="GO" id="GO:0016282">
    <property type="term" value="C:eukaryotic 43S preinitiation complex"/>
    <property type="evidence" value="ECO:0007669"/>
    <property type="project" value="UniProtKB-UniRule"/>
</dbReference>
<dbReference type="PROSITE" id="PS50249">
    <property type="entry name" value="MPN"/>
    <property type="match status" value="1"/>
</dbReference>
<evidence type="ECO:0000256" key="3">
    <source>
        <dbReference type="ARBA" id="ARBA00022917"/>
    </source>
</evidence>
<keyword evidence="7" id="KW-1185">Reference proteome</keyword>
<dbReference type="GO" id="GO:0001732">
    <property type="term" value="P:formation of cytoplasmic translation initiation complex"/>
    <property type="evidence" value="ECO:0007669"/>
    <property type="project" value="UniProtKB-UniRule"/>
</dbReference>
<dbReference type="PANTHER" id="PTHR10410">
    <property type="entry name" value="EUKARYOTIC TRANSLATION INITIATION FACTOR 3 -RELATED"/>
    <property type="match status" value="1"/>
</dbReference>
<dbReference type="Proteomes" id="UP000007264">
    <property type="component" value="Unassembled WGS sequence"/>
</dbReference>
<dbReference type="CDD" id="cd08065">
    <property type="entry name" value="MPN_eIF3h"/>
    <property type="match status" value="1"/>
</dbReference>
<comment type="subcellular location">
    <subcellularLocation>
        <location evidence="4">Cytoplasm</location>
    </subcellularLocation>
</comment>
<dbReference type="RefSeq" id="XP_005651143.1">
    <property type="nucleotide sequence ID" value="XM_005651086.1"/>
</dbReference>
<feature type="domain" description="MPN" evidence="5">
    <location>
        <begin position="15"/>
        <end position="149"/>
    </location>
</feature>
<dbReference type="STRING" id="574566.I0Z7I0"/>
<dbReference type="GeneID" id="17044609"/>
<gene>
    <name evidence="6" type="ORF">COCSUDRAFT_32225</name>
</gene>
<evidence type="ECO:0000259" key="5">
    <source>
        <dbReference type="PROSITE" id="PS50249"/>
    </source>
</evidence>
<dbReference type="InterPro" id="IPR027524">
    <property type="entry name" value="eIF3h"/>
</dbReference>
<dbReference type="SMART" id="SM00232">
    <property type="entry name" value="JAB_MPN"/>
    <property type="match status" value="1"/>
</dbReference>
<comment type="caution">
    <text evidence="6">The sequence shown here is derived from an EMBL/GenBank/DDBJ whole genome shotgun (WGS) entry which is preliminary data.</text>
</comment>
<dbReference type="OrthoDB" id="10265695at2759"/>
<proteinExistence type="inferred from homology"/>
<dbReference type="eggNOG" id="KOG1560">
    <property type="taxonomic scope" value="Eukaryota"/>
</dbReference>
<dbReference type="KEGG" id="csl:COCSUDRAFT_32225"/>
<name>I0Z7I0_COCSC</name>
<comment type="function">
    <text evidence="4">Component of the eukaryotic translation initiation factor 3 (eIF-3) complex, which is involved in protein synthesis of a specialized repertoire of mRNAs and, together with other initiation factors, stimulates binding of mRNA and methionyl-tRNAi to the 40S ribosome. The eIF-3 complex specifically targets and initiates translation of a subset of mRNAs involved in cell proliferation.</text>
</comment>
<dbReference type="AlphaFoldDB" id="I0Z7I0"/>
<comment type="similarity">
    <text evidence="4">Belongs to the eIF-3 subunit H family.</text>
</comment>
<dbReference type="EMBL" id="AGSI01000002">
    <property type="protein sequence ID" value="EIE26599.1"/>
    <property type="molecule type" value="Genomic_DNA"/>
</dbReference>
<dbReference type="InterPro" id="IPR045810">
    <property type="entry name" value="eIF3h_C"/>
</dbReference>
<evidence type="ECO:0000256" key="2">
    <source>
        <dbReference type="ARBA" id="ARBA00022540"/>
    </source>
</evidence>
<dbReference type="HAMAP" id="MF_03007">
    <property type="entry name" value="eIF3h"/>
    <property type="match status" value="1"/>
</dbReference>
<evidence type="ECO:0000256" key="1">
    <source>
        <dbReference type="ARBA" id="ARBA00022490"/>
    </source>
</evidence>
<dbReference type="InterPro" id="IPR000555">
    <property type="entry name" value="JAMM/MPN+_dom"/>
</dbReference>
<comment type="subunit">
    <text evidence="4">Component of the eukaryotic translation initiation factor 3 (eIF-3) complex.</text>
</comment>
<keyword evidence="2 4" id="KW-0396">Initiation factor</keyword>
<dbReference type="GO" id="GO:0005852">
    <property type="term" value="C:eukaryotic translation initiation factor 3 complex"/>
    <property type="evidence" value="ECO:0007669"/>
    <property type="project" value="UniProtKB-UniRule"/>
</dbReference>
<protein>
    <recommendedName>
        <fullName evidence="4">Eukaryotic translation initiation factor 3 subunit H</fullName>
        <shortName evidence="4">eIF3h</shortName>
    </recommendedName>
</protein>
<evidence type="ECO:0000256" key="4">
    <source>
        <dbReference type="HAMAP-Rule" id="MF_03007"/>
    </source>
</evidence>
<accession>I0Z7I0</accession>
<dbReference type="MEROPS" id="M67.971"/>
<reference evidence="6 7" key="1">
    <citation type="journal article" date="2012" name="Genome Biol.">
        <title>The genome of the polar eukaryotic microalga coccomyxa subellipsoidea reveals traits of cold adaptation.</title>
        <authorList>
            <person name="Blanc G."/>
            <person name="Agarkova I."/>
            <person name="Grimwood J."/>
            <person name="Kuo A."/>
            <person name="Brueggeman A."/>
            <person name="Dunigan D."/>
            <person name="Gurnon J."/>
            <person name="Ladunga I."/>
            <person name="Lindquist E."/>
            <person name="Lucas S."/>
            <person name="Pangilinan J."/>
            <person name="Proschold T."/>
            <person name="Salamov A."/>
            <person name="Schmutz J."/>
            <person name="Weeks D."/>
            <person name="Yamada T."/>
            <person name="Claverie J.M."/>
            <person name="Grigoriev I."/>
            <person name="Van Etten J."/>
            <person name="Lomsadze A."/>
            <person name="Borodovsky M."/>
        </authorList>
    </citation>
    <scope>NUCLEOTIDE SEQUENCE [LARGE SCALE GENOMIC DNA]</scope>
    <source>
        <strain evidence="6 7">C-169</strain>
    </source>
</reference>
<keyword evidence="1 4" id="KW-0963">Cytoplasm</keyword>
<evidence type="ECO:0000313" key="7">
    <source>
        <dbReference type="Proteomes" id="UP000007264"/>
    </source>
</evidence>
<organism evidence="6 7">
    <name type="scientific">Coccomyxa subellipsoidea (strain C-169)</name>
    <name type="common">Green microalga</name>
    <dbReference type="NCBI Taxonomy" id="574566"/>
    <lineage>
        <taxon>Eukaryota</taxon>
        <taxon>Viridiplantae</taxon>
        <taxon>Chlorophyta</taxon>
        <taxon>core chlorophytes</taxon>
        <taxon>Trebouxiophyceae</taxon>
        <taxon>Trebouxiophyceae incertae sedis</taxon>
        <taxon>Coccomyxaceae</taxon>
        <taxon>Coccomyxa</taxon>
        <taxon>Coccomyxa subellipsoidea</taxon>
    </lineage>
</organism>
<dbReference type="GO" id="GO:0008237">
    <property type="term" value="F:metallopeptidase activity"/>
    <property type="evidence" value="ECO:0007669"/>
    <property type="project" value="InterPro"/>
</dbReference>
<dbReference type="Pfam" id="PF01398">
    <property type="entry name" value="JAB"/>
    <property type="match status" value="1"/>
</dbReference>
<dbReference type="Pfam" id="PF19445">
    <property type="entry name" value="eIF3h_C"/>
    <property type="match status" value="1"/>
</dbReference>
<dbReference type="InterPro" id="IPR037518">
    <property type="entry name" value="MPN"/>
</dbReference>
<dbReference type="InterPro" id="IPR050242">
    <property type="entry name" value="JAMM_MPN+_peptidase_M67A"/>
</dbReference>
<dbReference type="GO" id="GO:0003743">
    <property type="term" value="F:translation initiation factor activity"/>
    <property type="evidence" value="ECO:0007669"/>
    <property type="project" value="UniProtKB-UniRule"/>
</dbReference>
<dbReference type="GO" id="GO:0033290">
    <property type="term" value="C:eukaryotic 48S preinitiation complex"/>
    <property type="evidence" value="ECO:0007669"/>
    <property type="project" value="UniProtKB-UniRule"/>
</dbReference>
<dbReference type="Gene3D" id="3.40.140.10">
    <property type="entry name" value="Cytidine Deaminase, domain 2"/>
    <property type="match status" value="1"/>
</dbReference>
<sequence length="330" mass="37435">MAGEKKAEDTPLRIVQLDGHVILKIVKHCKEGMPTLVTGQLLGLDVGQTLEVTDCFPFPSRNDEDDAVEGDGASYQLDMMRCLREVNVDNNTVGWYQSTVLGSFQTVELIETFVNYAESIKRCICLVYDPQKSATGSLALRAIKLRDSFLKVYKEGNLTTEKLREAAVAWKDVFEEIPIHVRNSPLATALMASIEPDTVADTKDFERLHLGVRPLLEKNLEFLNDCLDDIVAEQQKVSFYHRNVARQQQQIQQWLQKRRQENAVRRLAGEEPLPEEDPALFKPLPEPSPLDGFLINNQIENYCHQLNHLSAQTLEKLHLLESLQKARITA</sequence>
<keyword evidence="3 4" id="KW-0648">Protein biosynthesis</keyword>